<dbReference type="EMBL" id="MG011689">
    <property type="protein sequence ID" value="AVK75463.1"/>
    <property type="molecule type" value="Genomic_DNA"/>
</dbReference>
<reference evidence="2" key="1">
    <citation type="journal article" date="2018" name="Nat. Commun.">
        <title>Diversity and evolution of the emerging Pandoraviridae family.</title>
        <authorList>
            <person name="Legendre M."/>
            <person name="Fabre E."/>
            <person name="Poirot O."/>
            <person name="Jeudy S."/>
            <person name="Lartigue A."/>
            <person name="Alempic J.M."/>
            <person name="Beucher L."/>
            <person name="Philippe N."/>
            <person name="Bertaux L."/>
            <person name="Christo-Foroux E."/>
            <person name="Labadie K."/>
            <person name="Coute Y."/>
            <person name="Abergel C."/>
            <person name="Claverie J.M."/>
        </authorList>
    </citation>
    <scope>NUCLEOTIDE SEQUENCE [LARGE SCALE GENOMIC DNA]</scope>
    <source>
        <strain evidence="2">Quercus</strain>
    </source>
</reference>
<dbReference type="KEGG" id="vg:36844604"/>
<dbReference type="GeneID" id="36844604"/>
<organism evidence="2">
    <name type="scientific">Pandoravirus quercus</name>
    <dbReference type="NCBI Taxonomy" id="2107709"/>
    <lineage>
        <taxon>Viruses</taxon>
        <taxon>Pandoravirus</taxon>
    </lineage>
</organism>
<feature type="region of interest" description="Disordered" evidence="1">
    <location>
        <begin position="51"/>
        <end position="74"/>
    </location>
</feature>
<accession>A0A2U7UAJ3</accession>
<evidence type="ECO:0000313" key="2">
    <source>
        <dbReference type="EMBL" id="AVK75463.1"/>
    </source>
</evidence>
<gene>
    <name evidence="2" type="ORF">pqer_cds_1041</name>
</gene>
<dbReference type="Proteomes" id="UP000248852">
    <property type="component" value="Segment"/>
</dbReference>
<proteinExistence type="predicted"/>
<protein>
    <submittedName>
        <fullName evidence="2">Uncharacterized protein</fullName>
    </submittedName>
</protein>
<feature type="compositionally biased region" description="Basic and acidic residues" evidence="1">
    <location>
        <begin position="51"/>
        <end position="61"/>
    </location>
</feature>
<evidence type="ECO:0000256" key="1">
    <source>
        <dbReference type="SAM" id="MobiDB-lite"/>
    </source>
</evidence>
<sequence>MWKPVGSSVPRLAASSSHLAMTAAVHSAGLSVPVGSRSRLLVTALYGPLADRRNDNERQDQDPSGAGDMPPSQAHEWWPIDVDQWLTVSAAFHASTVGQVGCGDVALRHLARPHVALADLYDAARWDMGRVGARLVALAAEVRAEGSPSDRIDDNSGNNDADVVHVVHEGRHTLGLPCAEWRAFCRLVAQRDTALRRALDVDPTVYGARGSFVVTSILRTEEALGRRWRLDPALPDPDAVAALRRSFMSIADARRRAPIAA</sequence>
<name>A0A2U7UAJ3_9VIRU</name>
<dbReference type="RefSeq" id="YP_009483732.1">
    <property type="nucleotide sequence ID" value="NC_037667.1"/>
</dbReference>